<gene>
    <name evidence="1" type="ORF">SDC9_147896</name>
</gene>
<dbReference type="EMBL" id="VSSQ01046736">
    <property type="protein sequence ID" value="MPN00700.1"/>
    <property type="molecule type" value="Genomic_DNA"/>
</dbReference>
<reference evidence="1" key="1">
    <citation type="submission" date="2019-08" db="EMBL/GenBank/DDBJ databases">
        <authorList>
            <person name="Kucharzyk K."/>
            <person name="Murdoch R.W."/>
            <person name="Higgins S."/>
            <person name="Loffler F."/>
        </authorList>
    </citation>
    <scope>NUCLEOTIDE SEQUENCE</scope>
</reference>
<comment type="caution">
    <text evidence="1">The sequence shown here is derived from an EMBL/GenBank/DDBJ whole genome shotgun (WGS) entry which is preliminary data.</text>
</comment>
<accession>A0A645EHA8</accession>
<name>A0A645EHA8_9ZZZZ</name>
<dbReference type="AlphaFoldDB" id="A0A645EHA8"/>
<evidence type="ECO:0000313" key="1">
    <source>
        <dbReference type="EMBL" id="MPN00700.1"/>
    </source>
</evidence>
<protein>
    <submittedName>
        <fullName evidence="1">Uncharacterized protein</fullName>
    </submittedName>
</protein>
<organism evidence="1">
    <name type="scientific">bioreactor metagenome</name>
    <dbReference type="NCBI Taxonomy" id="1076179"/>
    <lineage>
        <taxon>unclassified sequences</taxon>
        <taxon>metagenomes</taxon>
        <taxon>ecological metagenomes</taxon>
    </lineage>
</organism>
<sequence length="123" mass="13600">MPDTFSIDAPADAEVIGEVSHENTSGTNPNGTALGDTLEIAKKYGQNPQSETIDVSNYTSKYMYIGLNSYSEHEHSYYSVFLMDNETWIGKWDVSIEDDTSVLRCDYIFRVEPAATGVANATD</sequence>
<proteinExistence type="predicted"/>